<feature type="transmembrane region" description="Helical" evidence="2">
    <location>
        <begin position="30"/>
        <end position="51"/>
    </location>
</feature>
<sequence length="177" mass="19328">MGQSLLLASLFVWLGTTSLLYQLSTKGDPMLLPWAALGGIAAGMLGTARALPDANLRADGWIVFRMLTTFVGSAAWLFILHDLYQHSDVEPSWMSFFLAVLVYTIARDVLQTFATGGIAKFEERQREARRSVQRAKVLALAAERSKQPHPQAQVFHLPAASPASQPAPSPSPQLQGR</sequence>
<feature type="transmembrane region" description="Helical" evidence="2">
    <location>
        <begin position="93"/>
        <end position="110"/>
    </location>
</feature>
<feature type="region of interest" description="Disordered" evidence="1">
    <location>
        <begin position="143"/>
        <end position="177"/>
    </location>
</feature>
<dbReference type="AlphaFoldDB" id="A0A068NUP7"/>
<keyword evidence="4" id="KW-1185">Reference proteome</keyword>
<dbReference type="KEGG" id="fgi:OP10G_3679"/>
<keyword evidence="2" id="KW-0472">Membrane</keyword>
<protein>
    <submittedName>
        <fullName evidence="3">Uncharacterized protein</fullName>
    </submittedName>
</protein>
<keyword evidence="2" id="KW-1133">Transmembrane helix</keyword>
<organism evidence="3 4">
    <name type="scientific">Fimbriimonas ginsengisoli Gsoil 348</name>
    <dbReference type="NCBI Taxonomy" id="661478"/>
    <lineage>
        <taxon>Bacteria</taxon>
        <taxon>Bacillati</taxon>
        <taxon>Armatimonadota</taxon>
        <taxon>Fimbriimonadia</taxon>
        <taxon>Fimbriimonadales</taxon>
        <taxon>Fimbriimonadaceae</taxon>
        <taxon>Fimbriimonas</taxon>
    </lineage>
</organism>
<gene>
    <name evidence="3" type="ORF">OP10G_3679</name>
</gene>
<dbReference type="Proteomes" id="UP000027982">
    <property type="component" value="Chromosome"/>
</dbReference>
<name>A0A068NUP7_FIMGI</name>
<feature type="transmembrane region" description="Helical" evidence="2">
    <location>
        <begin position="63"/>
        <end position="81"/>
    </location>
</feature>
<proteinExistence type="predicted"/>
<evidence type="ECO:0000313" key="4">
    <source>
        <dbReference type="Proteomes" id="UP000027982"/>
    </source>
</evidence>
<dbReference type="EMBL" id="CP007139">
    <property type="protein sequence ID" value="AIE87047.1"/>
    <property type="molecule type" value="Genomic_DNA"/>
</dbReference>
<accession>A0A068NUP7</accession>
<reference evidence="3 4" key="1">
    <citation type="journal article" date="2014" name="PLoS ONE">
        <title>The first complete genome sequence of the class fimbriimonadia in the phylum armatimonadetes.</title>
        <authorList>
            <person name="Hu Z.Y."/>
            <person name="Wang Y.Z."/>
            <person name="Im W.T."/>
            <person name="Wang S.Y."/>
            <person name="Zhao G.P."/>
            <person name="Zheng H.J."/>
            <person name="Quan Z.X."/>
        </authorList>
    </citation>
    <scope>NUCLEOTIDE SEQUENCE [LARGE SCALE GENOMIC DNA]</scope>
    <source>
        <strain evidence="3">Gsoil 348</strain>
    </source>
</reference>
<dbReference type="RefSeq" id="WP_038473342.1">
    <property type="nucleotide sequence ID" value="NZ_CP007139.1"/>
</dbReference>
<dbReference type="HOGENOM" id="CLU_1515738_0_0_0"/>
<evidence type="ECO:0000256" key="2">
    <source>
        <dbReference type="SAM" id="Phobius"/>
    </source>
</evidence>
<keyword evidence="2" id="KW-0812">Transmembrane</keyword>
<evidence type="ECO:0000256" key="1">
    <source>
        <dbReference type="SAM" id="MobiDB-lite"/>
    </source>
</evidence>
<evidence type="ECO:0000313" key="3">
    <source>
        <dbReference type="EMBL" id="AIE87047.1"/>
    </source>
</evidence>